<dbReference type="PATRIC" id="fig|1423779.3.peg.142"/>
<organism evidence="4 5">
    <name type="scientific">Limosilactobacillus oris DSM 4864</name>
    <dbReference type="NCBI Taxonomy" id="1423779"/>
    <lineage>
        <taxon>Bacteria</taxon>
        <taxon>Bacillati</taxon>
        <taxon>Bacillota</taxon>
        <taxon>Bacilli</taxon>
        <taxon>Lactobacillales</taxon>
        <taxon>Lactobacillaceae</taxon>
        <taxon>Limosilactobacillus</taxon>
    </lineage>
</organism>
<dbReference type="EMBL" id="AZGE01000001">
    <property type="protein sequence ID" value="KRM16979.1"/>
    <property type="molecule type" value="Genomic_DNA"/>
</dbReference>
<keyword evidence="2 4" id="KW-0808">Transferase</keyword>
<dbReference type="InterPro" id="IPR001451">
    <property type="entry name" value="Hexapep"/>
</dbReference>
<proteinExistence type="inferred from homology"/>
<evidence type="ECO:0000256" key="1">
    <source>
        <dbReference type="ARBA" id="ARBA00007274"/>
    </source>
</evidence>
<dbReference type="AlphaFoldDB" id="A0A0R1WPK1"/>
<dbReference type="GO" id="GO:0008374">
    <property type="term" value="F:O-acyltransferase activity"/>
    <property type="evidence" value="ECO:0007669"/>
    <property type="project" value="TreeGrafter"/>
</dbReference>
<name>A0A0R1WPK1_9LACO</name>
<accession>A0A0R1WPK1</accession>
<evidence type="ECO:0000256" key="3">
    <source>
        <dbReference type="ARBA" id="ARBA00022737"/>
    </source>
</evidence>
<dbReference type="InterPro" id="IPR051159">
    <property type="entry name" value="Hexapeptide_acetyltransf"/>
</dbReference>
<evidence type="ECO:0000313" key="5">
    <source>
        <dbReference type="Proteomes" id="UP000050973"/>
    </source>
</evidence>
<dbReference type="PANTHER" id="PTHR23416:SF23">
    <property type="entry name" value="ACETYLTRANSFERASE C18B11.09C-RELATED"/>
    <property type="match status" value="1"/>
</dbReference>
<reference evidence="4 5" key="1">
    <citation type="journal article" date="2015" name="Genome Announc.">
        <title>Expanding the biotechnology potential of lactobacilli through comparative genomics of 213 strains and associated genera.</title>
        <authorList>
            <person name="Sun Z."/>
            <person name="Harris H.M."/>
            <person name="McCann A."/>
            <person name="Guo C."/>
            <person name="Argimon S."/>
            <person name="Zhang W."/>
            <person name="Yang X."/>
            <person name="Jeffery I.B."/>
            <person name="Cooney J.C."/>
            <person name="Kagawa T.F."/>
            <person name="Liu W."/>
            <person name="Song Y."/>
            <person name="Salvetti E."/>
            <person name="Wrobel A."/>
            <person name="Rasinkangas P."/>
            <person name="Parkhill J."/>
            <person name="Rea M.C."/>
            <person name="O'Sullivan O."/>
            <person name="Ritari J."/>
            <person name="Douillard F.P."/>
            <person name="Paul Ross R."/>
            <person name="Yang R."/>
            <person name="Briner A.E."/>
            <person name="Felis G.E."/>
            <person name="de Vos W.M."/>
            <person name="Barrangou R."/>
            <person name="Klaenhammer T.R."/>
            <person name="Caufield P.W."/>
            <person name="Cui Y."/>
            <person name="Zhang H."/>
            <person name="O'Toole P.W."/>
        </authorList>
    </citation>
    <scope>NUCLEOTIDE SEQUENCE [LARGE SCALE GENOMIC DNA]</scope>
    <source>
        <strain evidence="4 5">DSM 4864</strain>
    </source>
</reference>
<evidence type="ECO:0000313" key="4">
    <source>
        <dbReference type="EMBL" id="KRM16979.1"/>
    </source>
</evidence>
<dbReference type="Proteomes" id="UP000050973">
    <property type="component" value="Unassembled WGS sequence"/>
</dbReference>
<dbReference type="Pfam" id="PF14602">
    <property type="entry name" value="Hexapep_2"/>
    <property type="match status" value="1"/>
</dbReference>
<dbReference type="InterPro" id="IPR011004">
    <property type="entry name" value="Trimer_LpxA-like_sf"/>
</dbReference>
<evidence type="ECO:0000256" key="2">
    <source>
        <dbReference type="ARBA" id="ARBA00022679"/>
    </source>
</evidence>
<keyword evidence="3" id="KW-0677">Repeat</keyword>
<dbReference type="SUPFAM" id="SSF51161">
    <property type="entry name" value="Trimeric LpxA-like enzymes"/>
    <property type="match status" value="1"/>
</dbReference>
<dbReference type="InterPro" id="IPR018357">
    <property type="entry name" value="Hexapep_transf_CS"/>
</dbReference>
<comment type="similarity">
    <text evidence="1">Belongs to the transferase hexapeptide repeat family.</text>
</comment>
<dbReference type="PROSITE" id="PS00101">
    <property type="entry name" value="HEXAPEP_TRANSFERASES"/>
    <property type="match status" value="1"/>
</dbReference>
<protein>
    <submittedName>
        <fullName evidence="4">Maltose o-acetyltransferase</fullName>
    </submittedName>
</protein>
<dbReference type="Gene3D" id="2.160.10.10">
    <property type="entry name" value="Hexapeptide repeat proteins"/>
    <property type="match status" value="1"/>
</dbReference>
<comment type="caution">
    <text evidence="4">The sequence shown here is derived from an EMBL/GenBank/DDBJ whole genome shotgun (WGS) entry which is preliminary data.</text>
</comment>
<sequence length="100" mass="10368">MLTDLGGISLADDVLVGPNVTIISVNHPLNPHKRHGVELNPVHIEENAWLGANATILPGVTVGKNAIVAAGAVVTKDVPANTIVAGIPARVIKQLDEEES</sequence>
<gene>
    <name evidence="4" type="ORF">FC49_GL000140</name>
</gene>
<dbReference type="PANTHER" id="PTHR23416">
    <property type="entry name" value="SIALIC ACID SYNTHASE-RELATED"/>
    <property type="match status" value="1"/>
</dbReference>